<dbReference type="PANTHER" id="PTHR10073:SF12">
    <property type="entry name" value="DNA MISMATCH REPAIR PROTEIN MLH1"/>
    <property type="match status" value="1"/>
</dbReference>
<sequence>MPIRQLPPALINQIAAGEVVERPASIIKELLENSLDAGATHIQIDIEEGGIKLLRVRDDGVGIPADELPLALARHATSKIASLNDLEHVASLGFRGEALPSIAAVSRLQLTSRYRGTDRAWS</sequence>
<dbReference type="SUPFAM" id="SSF55874">
    <property type="entry name" value="ATPase domain of HSP90 chaperone/DNA topoisomerase II/histidine kinase"/>
    <property type="match status" value="1"/>
</dbReference>
<dbReference type="Gene3D" id="3.30.565.10">
    <property type="entry name" value="Histidine kinase-like ATPase, C-terminal domain"/>
    <property type="match status" value="1"/>
</dbReference>
<dbReference type="InterPro" id="IPR014762">
    <property type="entry name" value="DNA_mismatch_repair_CS"/>
</dbReference>
<name>A0A382MGK3_9ZZZZ</name>
<reference evidence="4" key="1">
    <citation type="submission" date="2018-05" db="EMBL/GenBank/DDBJ databases">
        <authorList>
            <person name="Lanie J.A."/>
            <person name="Ng W.-L."/>
            <person name="Kazmierczak K.M."/>
            <person name="Andrzejewski T.M."/>
            <person name="Davidsen T.M."/>
            <person name="Wayne K.J."/>
            <person name="Tettelin H."/>
            <person name="Glass J.I."/>
            <person name="Rusch D."/>
            <person name="Podicherti R."/>
            <person name="Tsui H.-C.T."/>
            <person name="Winkler M.E."/>
        </authorList>
    </citation>
    <scope>NUCLEOTIDE SEQUENCE</scope>
</reference>
<dbReference type="AlphaFoldDB" id="A0A382MGK3"/>
<dbReference type="InterPro" id="IPR036890">
    <property type="entry name" value="HATPase_C_sf"/>
</dbReference>
<dbReference type="PROSITE" id="PS00058">
    <property type="entry name" value="DNA_MISMATCH_REPAIR_1"/>
    <property type="match status" value="1"/>
</dbReference>
<accession>A0A382MGK3</accession>
<evidence type="ECO:0000256" key="2">
    <source>
        <dbReference type="ARBA" id="ARBA00022763"/>
    </source>
</evidence>
<dbReference type="PANTHER" id="PTHR10073">
    <property type="entry name" value="DNA MISMATCH REPAIR PROTEIN MLH, PMS, MUTL"/>
    <property type="match status" value="1"/>
</dbReference>
<evidence type="ECO:0000256" key="1">
    <source>
        <dbReference type="ARBA" id="ARBA00006082"/>
    </source>
</evidence>
<feature type="non-terminal residue" evidence="4">
    <location>
        <position position="122"/>
    </location>
</feature>
<dbReference type="InterPro" id="IPR002099">
    <property type="entry name" value="MutL/Mlh/PMS"/>
</dbReference>
<dbReference type="GO" id="GO:0140664">
    <property type="term" value="F:ATP-dependent DNA damage sensor activity"/>
    <property type="evidence" value="ECO:0007669"/>
    <property type="project" value="InterPro"/>
</dbReference>
<dbReference type="GO" id="GO:0006298">
    <property type="term" value="P:mismatch repair"/>
    <property type="evidence" value="ECO:0007669"/>
    <property type="project" value="InterPro"/>
</dbReference>
<dbReference type="GO" id="GO:0016887">
    <property type="term" value="F:ATP hydrolysis activity"/>
    <property type="evidence" value="ECO:0007669"/>
    <property type="project" value="InterPro"/>
</dbReference>
<keyword evidence="3" id="KW-0234">DNA repair</keyword>
<proteinExistence type="inferred from homology"/>
<dbReference type="NCBIfam" id="TIGR00585">
    <property type="entry name" value="mutl"/>
    <property type="match status" value="1"/>
</dbReference>
<keyword evidence="2" id="KW-0227">DNA damage</keyword>
<comment type="similarity">
    <text evidence="1">Belongs to the DNA mismatch repair MutL/HexB family.</text>
</comment>
<protein>
    <recommendedName>
        <fullName evidence="5">DNA mismatch repair protein MutL</fullName>
    </recommendedName>
</protein>
<dbReference type="CDD" id="cd16926">
    <property type="entry name" value="HATPase_MutL-MLH-PMS-like"/>
    <property type="match status" value="1"/>
</dbReference>
<dbReference type="Pfam" id="PF13589">
    <property type="entry name" value="HATPase_c_3"/>
    <property type="match status" value="1"/>
</dbReference>
<dbReference type="EMBL" id="UINC01092903">
    <property type="protein sequence ID" value="SVC46887.1"/>
    <property type="molecule type" value="Genomic_DNA"/>
</dbReference>
<dbReference type="GO" id="GO:0005524">
    <property type="term" value="F:ATP binding"/>
    <property type="evidence" value="ECO:0007669"/>
    <property type="project" value="InterPro"/>
</dbReference>
<dbReference type="GO" id="GO:0032300">
    <property type="term" value="C:mismatch repair complex"/>
    <property type="evidence" value="ECO:0007669"/>
    <property type="project" value="InterPro"/>
</dbReference>
<evidence type="ECO:0000256" key="3">
    <source>
        <dbReference type="ARBA" id="ARBA00023204"/>
    </source>
</evidence>
<organism evidence="4">
    <name type="scientific">marine metagenome</name>
    <dbReference type="NCBI Taxonomy" id="408172"/>
    <lineage>
        <taxon>unclassified sequences</taxon>
        <taxon>metagenomes</taxon>
        <taxon>ecological metagenomes</taxon>
    </lineage>
</organism>
<dbReference type="InterPro" id="IPR038973">
    <property type="entry name" value="MutL/Mlh/Pms-like"/>
</dbReference>
<dbReference type="GO" id="GO:0030983">
    <property type="term" value="F:mismatched DNA binding"/>
    <property type="evidence" value="ECO:0007669"/>
    <property type="project" value="InterPro"/>
</dbReference>
<gene>
    <name evidence="4" type="ORF">METZ01_LOCUS299741</name>
</gene>
<evidence type="ECO:0000313" key="4">
    <source>
        <dbReference type="EMBL" id="SVC46887.1"/>
    </source>
</evidence>
<dbReference type="FunFam" id="3.30.565.10:FF:000003">
    <property type="entry name" value="DNA mismatch repair endonuclease MutL"/>
    <property type="match status" value="1"/>
</dbReference>
<evidence type="ECO:0008006" key="5">
    <source>
        <dbReference type="Google" id="ProtNLM"/>
    </source>
</evidence>